<evidence type="ECO:0000256" key="1">
    <source>
        <dbReference type="ARBA" id="ARBA00004141"/>
    </source>
</evidence>
<evidence type="ECO:0000256" key="3">
    <source>
        <dbReference type="ARBA" id="ARBA00022692"/>
    </source>
</evidence>
<dbReference type="InterPro" id="IPR037294">
    <property type="entry name" value="ABC_BtuC-like"/>
</dbReference>
<keyword evidence="6" id="KW-0813">Transport</keyword>
<evidence type="ECO:0000256" key="7">
    <source>
        <dbReference type="SAM" id="Phobius"/>
    </source>
</evidence>
<accession>A0A1M5NPY8</accession>
<evidence type="ECO:0000313" key="9">
    <source>
        <dbReference type="Proteomes" id="UP000242520"/>
    </source>
</evidence>
<organism evidence="8 9">
    <name type="scientific">Tepidibacter thalassicus DSM 15285</name>
    <dbReference type="NCBI Taxonomy" id="1123350"/>
    <lineage>
        <taxon>Bacteria</taxon>
        <taxon>Bacillati</taxon>
        <taxon>Bacillota</taxon>
        <taxon>Clostridia</taxon>
        <taxon>Peptostreptococcales</taxon>
        <taxon>Peptostreptococcaceae</taxon>
        <taxon>Tepidibacter</taxon>
    </lineage>
</organism>
<comment type="subcellular location">
    <subcellularLocation>
        <location evidence="6">Cell membrane</location>
        <topology evidence="6">Multi-pass membrane protein</topology>
    </subcellularLocation>
    <subcellularLocation>
        <location evidence="1">Membrane</location>
        <topology evidence="1">Multi-pass membrane protein</topology>
    </subcellularLocation>
</comment>
<evidence type="ECO:0000313" key="8">
    <source>
        <dbReference type="EMBL" id="SHG91580.1"/>
    </source>
</evidence>
<evidence type="ECO:0000256" key="4">
    <source>
        <dbReference type="ARBA" id="ARBA00022989"/>
    </source>
</evidence>
<dbReference type="InterPro" id="IPR001626">
    <property type="entry name" value="ABC_TroCD"/>
</dbReference>
<keyword evidence="4 7" id="KW-1133">Transmembrane helix</keyword>
<dbReference type="PANTHER" id="PTHR30477:SF0">
    <property type="entry name" value="METAL TRANSPORT SYSTEM MEMBRANE PROTEIN TM_0125-RELATED"/>
    <property type="match status" value="1"/>
</dbReference>
<dbReference type="Pfam" id="PF00950">
    <property type="entry name" value="ABC-3"/>
    <property type="match status" value="1"/>
</dbReference>
<feature type="transmembrane region" description="Helical" evidence="7">
    <location>
        <begin position="162"/>
        <end position="185"/>
    </location>
</feature>
<dbReference type="PANTHER" id="PTHR30477">
    <property type="entry name" value="ABC-TRANSPORTER METAL-BINDING PROTEIN"/>
    <property type="match status" value="1"/>
</dbReference>
<feature type="transmembrane region" description="Helical" evidence="7">
    <location>
        <begin position="45"/>
        <end position="74"/>
    </location>
</feature>
<dbReference type="SUPFAM" id="SSF81345">
    <property type="entry name" value="ABC transporter involved in vitamin B12 uptake, BtuC"/>
    <property type="match status" value="1"/>
</dbReference>
<dbReference type="AlphaFoldDB" id="A0A1M5NPY8"/>
<evidence type="ECO:0000256" key="5">
    <source>
        <dbReference type="ARBA" id="ARBA00023136"/>
    </source>
</evidence>
<dbReference type="STRING" id="1123350.SAMN02744040_00159"/>
<feature type="transmembrane region" description="Helical" evidence="7">
    <location>
        <begin position="242"/>
        <end position="262"/>
    </location>
</feature>
<feature type="transmembrane region" description="Helical" evidence="7">
    <location>
        <begin position="12"/>
        <end position="33"/>
    </location>
</feature>
<sequence>MLEMLQYGFIQRALMAGVIVGVLCPLIGVFIVLRRMSLIGDSLSHVALTGVVSGILLNVYPIVSALITSVIAAFAIEKLRKNYSEYAELSIAIILSAGIGIAVVLMSFVQSLNVDLFGYLFGSITTVLKEDLYMIGIIGFFIILFVKLLYKELFYIAFDEEGAKLSGIPVKWINLIFTIMVAATVTLSMRIVGALLVSSLMVIPVATSLQISNSFKQTTILSVIFAQVSIILGIIISYYLEIASGGTIVVLSIFILICVITIKNMRKIFLDIY</sequence>
<dbReference type="OrthoDB" id="9798540at2"/>
<keyword evidence="9" id="KW-1185">Reference proteome</keyword>
<feature type="transmembrane region" description="Helical" evidence="7">
    <location>
        <begin position="132"/>
        <end position="150"/>
    </location>
</feature>
<keyword evidence="3 6" id="KW-0812">Transmembrane</keyword>
<comment type="similarity">
    <text evidence="2 6">Belongs to the ABC-3 integral membrane protein family.</text>
</comment>
<evidence type="ECO:0000256" key="6">
    <source>
        <dbReference type="RuleBase" id="RU003943"/>
    </source>
</evidence>
<reference evidence="9" key="1">
    <citation type="submission" date="2016-11" db="EMBL/GenBank/DDBJ databases">
        <authorList>
            <person name="Varghese N."/>
            <person name="Submissions S."/>
        </authorList>
    </citation>
    <scope>NUCLEOTIDE SEQUENCE [LARGE SCALE GENOMIC DNA]</scope>
    <source>
        <strain evidence="9">DSM 15285</strain>
    </source>
</reference>
<feature type="transmembrane region" description="Helical" evidence="7">
    <location>
        <begin position="218"/>
        <end position="236"/>
    </location>
</feature>
<dbReference type="CDD" id="cd06550">
    <property type="entry name" value="TM_ABC_iron-siderophores_like"/>
    <property type="match status" value="1"/>
</dbReference>
<protein>
    <submittedName>
        <fullName evidence="8">Zinc transport system permease protein</fullName>
    </submittedName>
</protein>
<dbReference type="GO" id="GO:0043190">
    <property type="term" value="C:ATP-binding cassette (ABC) transporter complex"/>
    <property type="evidence" value="ECO:0007669"/>
    <property type="project" value="InterPro"/>
</dbReference>
<dbReference type="Gene3D" id="1.10.3470.10">
    <property type="entry name" value="ABC transporter involved in vitamin B12 uptake, BtuC"/>
    <property type="match status" value="1"/>
</dbReference>
<dbReference type="GO" id="GO:0010043">
    <property type="term" value="P:response to zinc ion"/>
    <property type="evidence" value="ECO:0007669"/>
    <property type="project" value="TreeGrafter"/>
</dbReference>
<gene>
    <name evidence="8" type="ORF">SAMN02744040_00159</name>
</gene>
<dbReference type="RefSeq" id="WP_072722963.1">
    <property type="nucleotide sequence ID" value="NZ_FQXH01000005.1"/>
</dbReference>
<evidence type="ECO:0000256" key="2">
    <source>
        <dbReference type="ARBA" id="ARBA00008034"/>
    </source>
</evidence>
<dbReference type="Proteomes" id="UP000242520">
    <property type="component" value="Unassembled WGS sequence"/>
</dbReference>
<dbReference type="GO" id="GO:0055085">
    <property type="term" value="P:transmembrane transport"/>
    <property type="evidence" value="ECO:0007669"/>
    <property type="project" value="InterPro"/>
</dbReference>
<proteinExistence type="inferred from homology"/>
<dbReference type="EMBL" id="FQXH01000005">
    <property type="protein sequence ID" value="SHG91580.1"/>
    <property type="molecule type" value="Genomic_DNA"/>
</dbReference>
<keyword evidence="5 7" id="KW-0472">Membrane</keyword>
<feature type="transmembrane region" description="Helical" evidence="7">
    <location>
        <begin position="191"/>
        <end position="211"/>
    </location>
</feature>
<feature type="transmembrane region" description="Helical" evidence="7">
    <location>
        <begin position="86"/>
        <end position="112"/>
    </location>
</feature>
<name>A0A1M5NPY8_9FIRM</name>